<sequence>MDLILKPVRVATSKPARQTYLNTALFMITSSVLFGFAVFAYILLYYNYVPQISIERVIHLQYGDGHHPYGITSLDTSLISQQAYDITLTLHVPRSPLNLDQGNFMLSLSLLSPNYKPITATTTTPDTTLTPSSSSTLALSEGDIILSSRRPAILTYTSRLISLSERLLSLPLYVLGLKHESEILHIPMAESASFSRGRKNIPGFAMLELQSGKFGQAGQEIQVYAAKIAFKARFGGLRWWMYNYRVLSFLLFTSAFWISELLFTAFGWLVVRSVFSTDTEVKKELKGEDSETRVKKEEDDSGEEVDLSDTPRTFPTYGRQAPLKYESSGREGPQVKDEDSEEYAALRKGVLAEADDEDEDDEEIGGYRGITDSGIGTSFSEGGEAGGVKRRKSRGGRN</sequence>
<dbReference type="GO" id="GO:0006629">
    <property type="term" value="P:lipid metabolic process"/>
    <property type="evidence" value="ECO:0007669"/>
    <property type="project" value="UniProtKB-KW"/>
</dbReference>
<feature type="transmembrane region" description="Helical" evidence="8">
    <location>
        <begin position="246"/>
        <end position="271"/>
    </location>
</feature>
<dbReference type="InterPro" id="IPR009617">
    <property type="entry name" value="Seipin"/>
</dbReference>
<feature type="region of interest" description="Disordered" evidence="7">
    <location>
        <begin position="287"/>
        <end position="398"/>
    </location>
</feature>
<keyword evidence="3" id="KW-0256">Endoplasmic reticulum</keyword>
<keyword evidence="10" id="KW-1185">Reference proteome</keyword>
<organism evidence="9 10">
    <name type="scientific">Rhynchosporium graminicola</name>
    <dbReference type="NCBI Taxonomy" id="2792576"/>
    <lineage>
        <taxon>Eukaryota</taxon>
        <taxon>Fungi</taxon>
        <taxon>Dikarya</taxon>
        <taxon>Ascomycota</taxon>
        <taxon>Pezizomycotina</taxon>
        <taxon>Leotiomycetes</taxon>
        <taxon>Helotiales</taxon>
        <taxon>Ploettnerulaceae</taxon>
        <taxon>Rhynchosporium</taxon>
    </lineage>
</organism>
<dbReference type="AlphaFoldDB" id="A0A1E1KIQ1"/>
<evidence type="ECO:0000256" key="5">
    <source>
        <dbReference type="ARBA" id="ARBA00023098"/>
    </source>
</evidence>
<dbReference type="Proteomes" id="UP000178129">
    <property type="component" value="Unassembled WGS sequence"/>
</dbReference>
<evidence type="ECO:0000313" key="10">
    <source>
        <dbReference type="Proteomes" id="UP000178129"/>
    </source>
</evidence>
<comment type="subcellular location">
    <subcellularLocation>
        <location evidence="1">Endoplasmic reticulum membrane</location>
        <topology evidence="1">Multi-pass membrane protein</topology>
    </subcellularLocation>
</comment>
<gene>
    <name evidence="9" type="ORF">RCO7_00017</name>
</gene>
<evidence type="ECO:0008006" key="11">
    <source>
        <dbReference type="Google" id="ProtNLM"/>
    </source>
</evidence>
<dbReference type="Pfam" id="PF06775">
    <property type="entry name" value="Seipin"/>
    <property type="match status" value="1"/>
</dbReference>
<dbReference type="InParanoid" id="A0A1E1KIQ1"/>
<feature type="compositionally biased region" description="Acidic residues" evidence="7">
    <location>
        <begin position="353"/>
        <end position="364"/>
    </location>
</feature>
<feature type="compositionally biased region" description="Basic and acidic residues" evidence="7">
    <location>
        <begin position="287"/>
        <end position="298"/>
    </location>
</feature>
<reference evidence="10" key="1">
    <citation type="submission" date="2016-03" db="EMBL/GenBank/DDBJ databases">
        <authorList>
            <person name="Ploux O."/>
        </authorList>
    </citation>
    <scope>NUCLEOTIDE SEQUENCE [LARGE SCALE GENOMIC DNA]</scope>
    <source>
        <strain evidence="10">UK7</strain>
    </source>
</reference>
<evidence type="ECO:0000256" key="6">
    <source>
        <dbReference type="ARBA" id="ARBA00023136"/>
    </source>
</evidence>
<keyword evidence="4 8" id="KW-1133">Transmembrane helix</keyword>
<dbReference type="GO" id="GO:0140042">
    <property type="term" value="P:lipid droplet formation"/>
    <property type="evidence" value="ECO:0007669"/>
    <property type="project" value="UniProtKB-ARBA"/>
</dbReference>
<comment type="caution">
    <text evidence="9">The sequence shown here is derived from an EMBL/GenBank/DDBJ whole genome shotgun (WGS) entry which is preliminary data.</text>
</comment>
<keyword evidence="6 8" id="KW-0472">Membrane</keyword>
<proteinExistence type="predicted"/>
<dbReference type="PANTHER" id="PTHR21212:SF0">
    <property type="entry name" value="SEIPIN"/>
    <property type="match status" value="1"/>
</dbReference>
<feature type="compositionally biased region" description="Basic and acidic residues" evidence="7">
    <location>
        <begin position="327"/>
        <end position="337"/>
    </location>
</feature>
<evidence type="ECO:0000256" key="1">
    <source>
        <dbReference type="ARBA" id="ARBA00004477"/>
    </source>
</evidence>
<dbReference type="EMBL" id="FJUW01000013">
    <property type="protein sequence ID" value="CZS97870.1"/>
    <property type="molecule type" value="Genomic_DNA"/>
</dbReference>
<name>A0A1E1KIQ1_9HELO</name>
<feature type="compositionally biased region" description="Basic residues" evidence="7">
    <location>
        <begin position="388"/>
        <end position="398"/>
    </location>
</feature>
<feature type="transmembrane region" description="Helical" evidence="8">
    <location>
        <begin position="20"/>
        <end position="46"/>
    </location>
</feature>
<keyword evidence="5" id="KW-0443">Lipid metabolism</keyword>
<evidence type="ECO:0000256" key="3">
    <source>
        <dbReference type="ARBA" id="ARBA00022824"/>
    </source>
</evidence>
<dbReference type="CDD" id="cd23995">
    <property type="entry name" value="Seipin_BSCL2_like"/>
    <property type="match status" value="1"/>
</dbReference>
<evidence type="ECO:0000256" key="4">
    <source>
        <dbReference type="ARBA" id="ARBA00022989"/>
    </source>
</evidence>
<evidence type="ECO:0000256" key="8">
    <source>
        <dbReference type="SAM" id="Phobius"/>
    </source>
</evidence>
<evidence type="ECO:0000256" key="2">
    <source>
        <dbReference type="ARBA" id="ARBA00022692"/>
    </source>
</evidence>
<protein>
    <recommendedName>
        <fullName evidence="11">Seipin</fullName>
    </recommendedName>
</protein>
<keyword evidence="2 8" id="KW-0812">Transmembrane</keyword>
<evidence type="ECO:0000256" key="7">
    <source>
        <dbReference type="SAM" id="MobiDB-lite"/>
    </source>
</evidence>
<accession>A0A1E1KIQ1</accession>
<evidence type="ECO:0000313" key="9">
    <source>
        <dbReference type="EMBL" id="CZS97870.1"/>
    </source>
</evidence>
<dbReference type="PANTHER" id="PTHR21212">
    <property type="entry name" value="BERNARDINELLI-SEIP CONGENITAL LIPODYSTROPHY 2 HOMOLOG BSCL2 PROTEIN"/>
    <property type="match status" value="1"/>
</dbReference>
<dbReference type="STRING" id="914237.A0A1E1KIQ1"/>
<dbReference type="GO" id="GO:0005789">
    <property type="term" value="C:endoplasmic reticulum membrane"/>
    <property type="evidence" value="ECO:0007669"/>
    <property type="project" value="UniProtKB-SubCell"/>
</dbReference>